<feature type="region of interest" description="Disordered" evidence="7">
    <location>
        <begin position="1"/>
        <end position="67"/>
    </location>
</feature>
<dbReference type="AlphaFoldDB" id="A0AAD5RL07"/>
<evidence type="ECO:0000256" key="2">
    <source>
        <dbReference type="ARBA" id="ARBA00022448"/>
    </source>
</evidence>
<comment type="caution">
    <text evidence="8">The sequence shown here is derived from an EMBL/GenBank/DDBJ whole genome shotgun (WGS) entry which is preliminary data.</text>
</comment>
<evidence type="ECO:0000256" key="5">
    <source>
        <dbReference type="ARBA" id="ARBA00023136"/>
    </source>
</evidence>
<dbReference type="GO" id="GO:0005381">
    <property type="term" value="F:iron ion transmembrane transporter activity"/>
    <property type="evidence" value="ECO:0007669"/>
    <property type="project" value="UniProtKB-UniRule"/>
</dbReference>
<name>A0AAD5RL07_9PEZI</name>
<keyword evidence="4" id="KW-1133">Transmembrane helix</keyword>
<protein>
    <recommendedName>
        <fullName evidence="6">Solute carrier family 40 member</fullName>
    </recommendedName>
</protein>
<feature type="region of interest" description="Disordered" evidence="7">
    <location>
        <begin position="322"/>
        <end position="361"/>
    </location>
</feature>
<evidence type="ECO:0000256" key="6">
    <source>
        <dbReference type="RuleBase" id="RU365065"/>
    </source>
</evidence>
<proteinExistence type="inferred from homology"/>
<evidence type="ECO:0000256" key="3">
    <source>
        <dbReference type="ARBA" id="ARBA00022692"/>
    </source>
</evidence>
<sequence>MGGSADQKILLLPQRGSAPPGRAGPAHPAPTPARSEAVEHHHHHHHHADRDSAHGKSSKASQPPGAVSVQTDSVSLLLPSSYRPPSSPSSPAPTLPPRLSRRLYTSHALSTWNSRVFEFAAVLCLATIYRDTLLPLSVYALCRSAAAILFSGLVGWGIDHLDRLKVVRWSILLGRGVVVGSCAGFAVLEHGSSGGIGGNGEVNGEGKMGAVFAALVVLACLEKLASVANLVSVERDWVVVITEGDEEGRKVLNSRLRRIDLICKLVGPLIISLVDGISPRLAIWTTLVMNLVSIVPEYVCISSVYRMVPRLKRSPSCSRTGDTALSSVGATPPASTPLLTDSTDMEDVNPTPAAPSPSASSPMRSLLQSILPISSLSFYLAHPAVLPSLALSLLYFTVLSFSGQMITFLLSLPGPPSAGDGDGDGLRHPGPTPFTPLLVGVLRTASTVFELSATWIAPHVLVRRLGVVRAGMWSLSWQMVWLTVGVGWFLFAPSRAGWTETAAASAPAASHLSPERSMQSGPSPRAAQGHQAAQGQTSVPAAAGLVAAVILSRTGLWSFDLCAQLVIQDEIPPDSRGEFSTVETAFQNLFELLSFGSTVVWDEPQDFRWPVVLSVARDE</sequence>
<gene>
    <name evidence="8" type="ORF">MKZ38_005134</name>
</gene>
<dbReference type="InterPro" id="IPR009716">
    <property type="entry name" value="Ferroportin-1"/>
</dbReference>
<dbReference type="EMBL" id="JAKWBI020000308">
    <property type="protein sequence ID" value="KAJ2896881.1"/>
    <property type="molecule type" value="Genomic_DNA"/>
</dbReference>
<evidence type="ECO:0000256" key="7">
    <source>
        <dbReference type="SAM" id="MobiDB-lite"/>
    </source>
</evidence>
<keyword evidence="2 6" id="KW-0813">Transport</keyword>
<keyword evidence="3" id="KW-0812">Transmembrane</keyword>
<reference evidence="8" key="1">
    <citation type="submission" date="2022-07" db="EMBL/GenBank/DDBJ databases">
        <title>Draft genome sequence of Zalerion maritima ATCC 34329, a (micro)plastics degrading marine fungus.</title>
        <authorList>
            <person name="Paco A."/>
            <person name="Goncalves M.F.M."/>
            <person name="Rocha-Santos T.A.P."/>
            <person name="Alves A."/>
        </authorList>
    </citation>
    <scope>NUCLEOTIDE SEQUENCE</scope>
    <source>
        <strain evidence="8">ATCC 34329</strain>
    </source>
</reference>
<evidence type="ECO:0000256" key="1">
    <source>
        <dbReference type="ARBA" id="ARBA00004141"/>
    </source>
</evidence>
<evidence type="ECO:0000256" key="4">
    <source>
        <dbReference type="ARBA" id="ARBA00022989"/>
    </source>
</evidence>
<dbReference type="Pfam" id="PF06963">
    <property type="entry name" value="FPN1"/>
    <property type="match status" value="2"/>
</dbReference>
<dbReference type="Proteomes" id="UP001201980">
    <property type="component" value="Unassembled WGS sequence"/>
</dbReference>
<accession>A0AAD5RL07</accession>
<keyword evidence="9" id="KW-1185">Reference proteome</keyword>
<evidence type="ECO:0000313" key="8">
    <source>
        <dbReference type="EMBL" id="KAJ2896881.1"/>
    </source>
</evidence>
<comment type="similarity">
    <text evidence="6">Belongs to the ferroportin (FP) (TC 2.A.100) family. SLC40A subfamily.</text>
</comment>
<comment type="subcellular location">
    <subcellularLocation>
        <location evidence="1 6">Membrane</location>
        <topology evidence="1 6">Multi-pass membrane protein</topology>
    </subcellularLocation>
</comment>
<dbReference type="PANTHER" id="PTHR11660:SF57">
    <property type="entry name" value="SOLUTE CARRIER FAMILY 40 MEMBER"/>
    <property type="match status" value="1"/>
</dbReference>
<dbReference type="GO" id="GO:0016020">
    <property type="term" value="C:membrane"/>
    <property type="evidence" value="ECO:0007669"/>
    <property type="project" value="UniProtKB-SubCell"/>
</dbReference>
<comment type="function">
    <text evidence="6">May be involved in iron transport and iron homeostasis.</text>
</comment>
<feature type="compositionally biased region" description="Low complexity" evidence="7">
    <location>
        <begin position="13"/>
        <end position="26"/>
    </location>
</feature>
<keyword evidence="6" id="KW-0406">Ion transport</keyword>
<organism evidence="8 9">
    <name type="scientific">Zalerion maritima</name>
    <dbReference type="NCBI Taxonomy" id="339359"/>
    <lineage>
        <taxon>Eukaryota</taxon>
        <taxon>Fungi</taxon>
        <taxon>Dikarya</taxon>
        <taxon>Ascomycota</taxon>
        <taxon>Pezizomycotina</taxon>
        <taxon>Sordariomycetes</taxon>
        <taxon>Lulworthiomycetidae</taxon>
        <taxon>Lulworthiales</taxon>
        <taxon>Lulworthiaceae</taxon>
        <taxon>Zalerion</taxon>
    </lineage>
</organism>
<dbReference type="PANTHER" id="PTHR11660">
    <property type="entry name" value="SOLUTE CARRIER FAMILY 40 MEMBER"/>
    <property type="match status" value="1"/>
</dbReference>
<feature type="region of interest" description="Disordered" evidence="7">
    <location>
        <begin position="506"/>
        <end position="534"/>
    </location>
</feature>
<keyword evidence="5" id="KW-0472">Membrane</keyword>
<evidence type="ECO:0000313" key="9">
    <source>
        <dbReference type="Proteomes" id="UP001201980"/>
    </source>
</evidence>